<name>A0A4Z0BHW0_9BURK</name>
<feature type="transmembrane region" description="Helical" evidence="1">
    <location>
        <begin position="22"/>
        <end position="41"/>
    </location>
</feature>
<reference evidence="2 3" key="1">
    <citation type="submission" date="2019-03" db="EMBL/GenBank/DDBJ databases">
        <title>Ramlibacter sp. 18x22-1, whole genome shotgun sequence.</title>
        <authorList>
            <person name="Zhang X."/>
            <person name="Feng G."/>
            <person name="Zhu H."/>
        </authorList>
    </citation>
    <scope>NUCLEOTIDE SEQUENCE [LARGE SCALE GENOMIC DNA]</scope>
    <source>
        <strain evidence="2 3">18x22-1</strain>
    </source>
</reference>
<protein>
    <submittedName>
        <fullName evidence="2">DUF378 domain-containing protein</fullName>
    </submittedName>
</protein>
<accession>A0A4Z0BHW0</accession>
<dbReference type="AlphaFoldDB" id="A0A4Z0BHW0"/>
<keyword evidence="1" id="KW-0472">Membrane</keyword>
<dbReference type="Pfam" id="PF04070">
    <property type="entry name" value="DUF378"/>
    <property type="match status" value="1"/>
</dbReference>
<sequence>MAESDIRAGEPRRHVAHSRMNALDWIALVLMIIGGLNWGLVGLFNLDVVATLFGQDSSISRVIYVLVGLAALWGFVMMRLGGRGERY</sequence>
<gene>
    <name evidence="2" type="ORF">EZ216_17180</name>
</gene>
<organism evidence="2 3">
    <name type="scientific">Ramlibacter humi</name>
    <dbReference type="NCBI Taxonomy" id="2530451"/>
    <lineage>
        <taxon>Bacteria</taxon>
        <taxon>Pseudomonadati</taxon>
        <taxon>Pseudomonadota</taxon>
        <taxon>Betaproteobacteria</taxon>
        <taxon>Burkholderiales</taxon>
        <taxon>Comamonadaceae</taxon>
        <taxon>Ramlibacter</taxon>
    </lineage>
</organism>
<proteinExistence type="predicted"/>
<dbReference type="Proteomes" id="UP000297839">
    <property type="component" value="Unassembled WGS sequence"/>
</dbReference>
<keyword evidence="1" id="KW-0812">Transmembrane</keyword>
<keyword evidence="3" id="KW-1185">Reference proteome</keyword>
<dbReference type="OrthoDB" id="9812136at2"/>
<dbReference type="PANTHER" id="PTHR37304">
    <property type="entry name" value="MEMBRANE PROTEIN-RELATED"/>
    <property type="match status" value="1"/>
</dbReference>
<dbReference type="EMBL" id="SMLK01000006">
    <property type="protein sequence ID" value="TFY98321.1"/>
    <property type="molecule type" value="Genomic_DNA"/>
</dbReference>
<keyword evidence="1" id="KW-1133">Transmembrane helix</keyword>
<evidence type="ECO:0000256" key="1">
    <source>
        <dbReference type="SAM" id="Phobius"/>
    </source>
</evidence>
<dbReference type="InterPro" id="IPR007211">
    <property type="entry name" value="DUF378"/>
</dbReference>
<dbReference type="PANTHER" id="PTHR37304:SF1">
    <property type="entry name" value="MEMBRANE PROTEIN"/>
    <property type="match status" value="1"/>
</dbReference>
<evidence type="ECO:0000313" key="3">
    <source>
        <dbReference type="Proteomes" id="UP000297839"/>
    </source>
</evidence>
<dbReference type="RefSeq" id="WP_135251013.1">
    <property type="nucleotide sequence ID" value="NZ_SMLK01000006.1"/>
</dbReference>
<feature type="transmembrane region" description="Helical" evidence="1">
    <location>
        <begin position="61"/>
        <end position="81"/>
    </location>
</feature>
<comment type="caution">
    <text evidence="2">The sequence shown here is derived from an EMBL/GenBank/DDBJ whole genome shotgun (WGS) entry which is preliminary data.</text>
</comment>
<evidence type="ECO:0000313" key="2">
    <source>
        <dbReference type="EMBL" id="TFY98321.1"/>
    </source>
</evidence>